<proteinExistence type="predicted"/>
<dbReference type="EMBL" id="KZ664473">
    <property type="protein sequence ID" value="PPS05347.1"/>
    <property type="molecule type" value="Genomic_DNA"/>
</dbReference>
<organism evidence="2 3">
    <name type="scientific">Gossypium barbadense</name>
    <name type="common">Sea Island cotton</name>
    <name type="synonym">Hibiscus barbadensis</name>
    <dbReference type="NCBI Taxonomy" id="3634"/>
    <lineage>
        <taxon>Eukaryota</taxon>
        <taxon>Viridiplantae</taxon>
        <taxon>Streptophyta</taxon>
        <taxon>Embryophyta</taxon>
        <taxon>Tracheophyta</taxon>
        <taxon>Spermatophyta</taxon>
        <taxon>Magnoliopsida</taxon>
        <taxon>eudicotyledons</taxon>
        <taxon>Gunneridae</taxon>
        <taxon>Pentapetalae</taxon>
        <taxon>rosids</taxon>
        <taxon>malvids</taxon>
        <taxon>Malvales</taxon>
        <taxon>Malvaceae</taxon>
        <taxon>Malvoideae</taxon>
        <taxon>Gossypium</taxon>
    </lineage>
</organism>
<name>A0A2P5XPT8_GOSBA</name>
<dbReference type="InterPro" id="IPR025558">
    <property type="entry name" value="DUF4283"/>
</dbReference>
<accession>A0A2P5XPT8</accession>
<feature type="domain" description="DUF4283" evidence="1">
    <location>
        <begin position="29"/>
        <end position="88"/>
    </location>
</feature>
<dbReference type="Pfam" id="PF14111">
    <property type="entry name" value="DUF4283"/>
    <property type="match status" value="1"/>
</dbReference>
<evidence type="ECO:0000313" key="3">
    <source>
        <dbReference type="Proteomes" id="UP000239757"/>
    </source>
</evidence>
<reference evidence="2 3" key="1">
    <citation type="submission" date="2015-01" db="EMBL/GenBank/DDBJ databases">
        <title>Genome of allotetraploid Gossypium barbadense reveals genomic plasticity and fiber elongation in cotton evolution.</title>
        <authorList>
            <person name="Chen X."/>
            <person name="Liu X."/>
            <person name="Zhao B."/>
            <person name="Zheng H."/>
            <person name="Hu Y."/>
            <person name="Lu G."/>
            <person name="Yang C."/>
            <person name="Chen J."/>
            <person name="Shan C."/>
            <person name="Zhang L."/>
            <person name="Zhou Y."/>
            <person name="Wang L."/>
            <person name="Guo W."/>
            <person name="Bai Y."/>
            <person name="Ruan J."/>
            <person name="Shangguan X."/>
            <person name="Mao Y."/>
            <person name="Jiang J."/>
            <person name="Zhu Y."/>
            <person name="Lei J."/>
            <person name="Kang H."/>
            <person name="Chen S."/>
            <person name="He X."/>
            <person name="Wang R."/>
            <person name="Wang Y."/>
            <person name="Chen J."/>
            <person name="Wang L."/>
            <person name="Yu S."/>
            <person name="Wang B."/>
            <person name="Wei J."/>
            <person name="Song S."/>
            <person name="Lu X."/>
            <person name="Gao Z."/>
            <person name="Gu W."/>
            <person name="Deng X."/>
            <person name="Ma D."/>
            <person name="Wang S."/>
            <person name="Liang W."/>
            <person name="Fang L."/>
            <person name="Cai C."/>
            <person name="Zhu X."/>
            <person name="Zhou B."/>
            <person name="Zhang Y."/>
            <person name="Chen Z."/>
            <person name="Xu S."/>
            <person name="Zhu R."/>
            <person name="Wang S."/>
            <person name="Zhang T."/>
            <person name="Zhao G."/>
        </authorList>
    </citation>
    <scope>NUCLEOTIDE SEQUENCE [LARGE SCALE GENOMIC DNA]</scope>
    <source>
        <strain evidence="3">cv. Xinhai21</strain>
        <tissue evidence="2">Leaf</tissue>
    </source>
</reference>
<evidence type="ECO:0000259" key="1">
    <source>
        <dbReference type="Pfam" id="PF14111"/>
    </source>
</evidence>
<sequence>MEEGIANLKLMDEEKEKFNEESAMVEWNYQYCLVGPCLTDSVVHFPSLRNTMADLWHPIAGICISDLGDKRYLFQFFHEVDIKRVISAKIVFGWDISLRAVAHRRNSTVSRWLRAVDGSVCSNTDLERNNQHNNFSGESDTGRNSWEDLGIRSLIPNSMPLESSQNISLKG</sequence>
<evidence type="ECO:0000313" key="2">
    <source>
        <dbReference type="EMBL" id="PPS05347.1"/>
    </source>
</evidence>
<gene>
    <name evidence="2" type="ORF">GOBAR_AA15318</name>
</gene>
<dbReference type="Proteomes" id="UP000239757">
    <property type="component" value="Unassembled WGS sequence"/>
</dbReference>
<dbReference type="AlphaFoldDB" id="A0A2P5XPT8"/>
<protein>
    <recommendedName>
        <fullName evidence="1">DUF4283 domain-containing protein</fullName>
    </recommendedName>
</protein>
<dbReference type="OrthoDB" id="1000485at2759"/>